<evidence type="ECO:0000259" key="8">
    <source>
        <dbReference type="Pfam" id="PF00884"/>
    </source>
</evidence>
<evidence type="ECO:0000256" key="4">
    <source>
        <dbReference type="ARBA" id="ARBA00022729"/>
    </source>
</evidence>
<dbReference type="RefSeq" id="WP_184306462.1">
    <property type="nucleotide sequence ID" value="NZ_JACHXU010000014.1"/>
</dbReference>
<dbReference type="GO" id="GO:0046872">
    <property type="term" value="F:metal ion binding"/>
    <property type="evidence" value="ECO:0007669"/>
    <property type="project" value="UniProtKB-KW"/>
</dbReference>
<sequence>MKRDNDTTIIRGVWFAVVAITASVACAGNGRPEQPNVLLVLADDLGWQDLKCYDIDEPSPYETPHLDGLAKEGVMFWQGYSPAPVCAPSRCAILSGTHPARAQKTNVRGGTPPAPRHLTGSRVMPPWQTARLSMDEKTIAEVLRENGYATGHSGKWHVNITPKSKPLPKDVGFGWSRESTGVARDMIPNRVKGFSSDAADDPWQIDANGYPKNGIFDDSVVFMEEHREQPFFLFCAARLVHAPIQTRSKALLRKYCEKLGQPFPKGPGPIALPRQQNPYYCAMVEEFDKYVGDLLNYLDATDDPRWPGHKLRENTYIIFSSDNGAMEQLKGDVITDNYPLDGGKIRLEEGGTRVPLIITGPKIPANKQTNVMASGLDFFPTILSMTGTEAPENHHFDGCDLLPLLTRSPQDPTLVKHQDGRVREAMMWHFPHGVAMYSTLRVGDFKLVRNYDTINNPKIDSELELYQLYETRDGTSQRADIEESQNLASSMPEKAQQLNAQLTEMLAEMDASYAYFNPSFMGDLPNKENVPTVTSNTRVGDVVQAEFKENGARVVRAQLMYTTLGGDRNEEWFSAPAKVLEGTVVASLPTGTTHYIFNIIDENNFLVSYPVIESQLDYMKNHPYSADALSVSP</sequence>
<dbReference type="InterPro" id="IPR000917">
    <property type="entry name" value="Sulfatase_N"/>
</dbReference>
<dbReference type="Proteomes" id="UP000536179">
    <property type="component" value="Unassembled WGS sequence"/>
</dbReference>
<evidence type="ECO:0000256" key="6">
    <source>
        <dbReference type="ARBA" id="ARBA00022837"/>
    </source>
</evidence>
<feature type="domain" description="Sulfatase N-terminal" evidence="8">
    <location>
        <begin position="35"/>
        <end position="387"/>
    </location>
</feature>
<keyword evidence="4" id="KW-0732">Signal</keyword>
<dbReference type="AlphaFoldDB" id="A0A7W5E159"/>
<accession>A0A7W5E159</accession>
<reference evidence="9 10" key="1">
    <citation type="submission" date="2020-08" db="EMBL/GenBank/DDBJ databases">
        <title>Genomic Encyclopedia of Type Strains, Phase III (KMG-III): the genomes of soil and plant-associated and newly described type strains.</title>
        <authorList>
            <person name="Whitman W."/>
        </authorList>
    </citation>
    <scope>NUCLEOTIDE SEQUENCE [LARGE SCALE GENOMIC DNA]</scope>
    <source>
        <strain evidence="9 10">CECT 8075</strain>
    </source>
</reference>
<organism evidence="9 10">
    <name type="scientific">Aporhodopirellula rubra</name>
    <dbReference type="NCBI Taxonomy" id="980271"/>
    <lineage>
        <taxon>Bacteria</taxon>
        <taxon>Pseudomonadati</taxon>
        <taxon>Planctomycetota</taxon>
        <taxon>Planctomycetia</taxon>
        <taxon>Pirellulales</taxon>
        <taxon>Pirellulaceae</taxon>
        <taxon>Aporhodopirellula</taxon>
    </lineage>
</organism>
<dbReference type="SUPFAM" id="SSF53649">
    <property type="entry name" value="Alkaline phosphatase-like"/>
    <property type="match status" value="1"/>
</dbReference>
<evidence type="ECO:0000313" key="10">
    <source>
        <dbReference type="Proteomes" id="UP000536179"/>
    </source>
</evidence>
<dbReference type="EC" id="3.1.6.-" evidence="9"/>
<name>A0A7W5E159_9BACT</name>
<dbReference type="Gene3D" id="3.40.720.10">
    <property type="entry name" value="Alkaline Phosphatase, subunit A"/>
    <property type="match status" value="1"/>
</dbReference>
<feature type="region of interest" description="Disordered" evidence="7">
    <location>
        <begin position="102"/>
        <end position="122"/>
    </location>
</feature>
<keyword evidence="3" id="KW-0479">Metal-binding</keyword>
<dbReference type="CDD" id="cd16144">
    <property type="entry name" value="ARS_like"/>
    <property type="match status" value="1"/>
</dbReference>
<dbReference type="Pfam" id="PF00884">
    <property type="entry name" value="Sulfatase"/>
    <property type="match status" value="1"/>
</dbReference>
<keyword evidence="10" id="KW-1185">Reference proteome</keyword>
<dbReference type="GO" id="GO:0004065">
    <property type="term" value="F:arylsulfatase activity"/>
    <property type="evidence" value="ECO:0007669"/>
    <property type="project" value="TreeGrafter"/>
</dbReference>
<evidence type="ECO:0000256" key="5">
    <source>
        <dbReference type="ARBA" id="ARBA00022801"/>
    </source>
</evidence>
<dbReference type="PANTHER" id="PTHR42693">
    <property type="entry name" value="ARYLSULFATASE FAMILY MEMBER"/>
    <property type="match status" value="1"/>
</dbReference>
<dbReference type="PROSITE" id="PS00149">
    <property type="entry name" value="SULFATASE_2"/>
    <property type="match status" value="1"/>
</dbReference>
<comment type="cofactor">
    <cofactor evidence="1">
        <name>Ca(2+)</name>
        <dbReference type="ChEBI" id="CHEBI:29108"/>
    </cofactor>
</comment>
<gene>
    <name evidence="9" type="ORF">FHS27_004073</name>
</gene>
<evidence type="ECO:0000256" key="7">
    <source>
        <dbReference type="SAM" id="MobiDB-lite"/>
    </source>
</evidence>
<evidence type="ECO:0000256" key="2">
    <source>
        <dbReference type="ARBA" id="ARBA00008779"/>
    </source>
</evidence>
<comment type="caution">
    <text evidence="9">The sequence shown here is derived from an EMBL/GenBank/DDBJ whole genome shotgun (WGS) entry which is preliminary data.</text>
</comment>
<dbReference type="InterPro" id="IPR050738">
    <property type="entry name" value="Sulfatase"/>
</dbReference>
<dbReference type="PROSITE" id="PS51257">
    <property type="entry name" value="PROKAR_LIPOPROTEIN"/>
    <property type="match status" value="1"/>
</dbReference>
<keyword evidence="5 9" id="KW-0378">Hydrolase</keyword>
<evidence type="ECO:0000313" key="9">
    <source>
        <dbReference type="EMBL" id="MBB3208246.1"/>
    </source>
</evidence>
<protein>
    <submittedName>
        <fullName evidence="9">Putative sulfatase</fullName>
        <ecNumber evidence="9">3.1.6.-</ecNumber>
    </submittedName>
</protein>
<keyword evidence="6" id="KW-0106">Calcium</keyword>
<proteinExistence type="inferred from homology"/>
<dbReference type="InterPro" id="IPR017850">
    <property type="entry name" value="Alkaline_phosphatase_core_sf"/>
</dbReference>
<dbReference type="EMBL" id="JACHXU010000014">
    <property type="protein sequence ID" value="MBB3208246.1"/>
    <property type="molecule type" value="Genomic_DNA"/>
</dbReference>
<evidence type="ECO:0000256" key="1">
    <source>
        <dbReference type="ARBA" id="ARBA00001913"/>
    </source>
</evidence>
<evidence type="ECO:0000256" key="3">
    <source>
        <dbReference type="ARBA" id="ARBA00022723"/>
    </source>
</evidence>
<comment type="similarity">
    <text evidence="2">Belongs to the sulfatase family.</text>
</comment>
<dbReference type="PANTHER" id="PTHR42693:SF42">
    <property type="entry name" value="ARYLSULFATASE G"/>
    <property type="match status" value="1"/>
</dbReference>
<dbReference type="InterPro" id="IPR024607">
    <property type="entry name" value="Sulfatase_CS"/>
</dbReference>